<protein>
    <submittedName>
        <fullName evidence="5">Uncharacterized protein</fullName>
    </submittedName>
</protein>
<dbReference type="AlphaFoldDB" id="A0AAD4I532"/>
<dbReference type="Pfam" id="PF00071">
    <property type="entry name" value="Ras"/>
    <property type="match status" value="1"/>
</dbReference>
<organism evidence="5 6">
    <name type="scientific">Alternaria panax</name>
    <dbReference type="NCBI Taxonomy" id="48097"/>
    <lineage>
        <taxon>Eukaryota</taxon>
        <taxon>Fungi</taxon>
        <taxon>Dikarya</taxon>
        <taxon>Ascomycota</taxon>
        <taxon>Pezizomycotina</taxon>
        <taxon>Dothideomycetes</taxon>
        <taxon>Pleosporomycetidae</taxon>
        <taxon>Pleosporales</taxon>
        <taxon>Pleosporineae</taxon>
        <taxon>Pleosporaceae</taxon>
        <taxon>Alternaria</taxon>
        <taxon>Alternaria sect. Panax</taxon>
    </lineage>
</organism>
<dbReference type="InterPro" id="IPR005225">
    <property type="entry name" value="Small_GTP-bd"/>
</dbReference>
<keyword evidence="6" id="KW-1185">Reference proteome</keyword>
<gene>
    <name evidence="5" type="ORF">G6011_06018</name>
</gene>
<evidence type="ECO:0000256" key="2">
    <source>
        <dbReference type="ARBA" id="ARBA00022741"/>
    </source>
</evidence>
<dbReference type="PROSITE" id="PS51420">
    <property type="entry name" value="RHO"/>
    <property type="match status" value="1"/>
</dbReference>
<dbReference type="GO" id="GO:0007264">
    <property type="term" value="P:small GTPase-mediated signal transduction"/>
    <property type="evidence" value="ECO:0007669"/>
    <property type="project" value="InterPro"/>
</dbReference>
<evidence type="ECO:0000313" key="6">
    <source>
        <dbReference type="Proteomes" id="UP001199106"/>
    </source>
</evidence>
<dbReference type="PANTHER" id="PTHR24072">
    <property type="entry name" value="RHO FAMILY GTPASE"/>
    <property type="match status" value="1"/>
</dbReference>
<dbReference type="InterPro" id="IPR027417">
    <property type="entry name" value="P-loop_NTPase"/>
</dbReference>
<feature type="compositionally biased region" description="Basic and acidic residues" evidence="4">
    <location>
        <begin position="243"/>
        <end position="254"/>
    </location>
</feature>
<feature type="region of interest" description="Disordered" evidence="4">
    <location>
        <begin position="238"/>
        <end position="257"/>
    </location>
</feature>
<sequence length="603" mass="67429">MLADLKALRTVLNLIEDVFEDLDSRAPLTGHVGAHWSALMTILNDGCDSLDKLELLLVAINKDVKYLDTIRRTIRLKEANGQIVMYRQEIQAYKDALQLSFQSVICELLTSFWYLVLTLASFQQCTVTQNATEILDRSRDLHQDLSRLSANLEIKLTVLEMIPKDRKITDNASIRHLQQCAKTAATVVASASTVADDDFVDEFVEAFDIISEFGWFDKESAPSNLSLDWVPSLHEGHALSSDDPARSQDHKASATDHLAALQSIPTPSPPHDVSPTSRYAQQISKSSIALVPPAISSLDSSQTVESESRHSLLGDETAKNAHIRKRRSFSLSKLLSPRIKTKPSSRQKELLPPLSPLCKDDLSISATGQVTTKWTFVGDGACRKTCFLISTSMGIYSEAYLPTIFENYAADAEVDGVNFKCALWDTAGQVDYDRVRPLSYPQTDIICTCFSIDSWDSLENVEELGYPEIEQYKRKTDPIFLLGFKEDLRQDPKTIDDLGKRGQAPVTRLQGEAIAKKIGASRYFECSAIRHQGTKEILETVLGILQENGQGRQPDPIRHQRRNDHCHGYWGQILSSNPAWYGRKSRNQSLQAMPFPALDLPRC</sequence>
<dbReference type="InterPro" id="IPR003578">
    <property type="entry name" value="Small_GTPase_Rho"/>
</dbReference>
<keyword evidence="3" id="KW-0342">GTP-binding</keyword>
<dbReference type="Proteomes" id="UP001199106">
    <property type="component" value="Unassembled WGS sequence"/>
</dbReference>
<dbReference type="GO" id="GO:0005525">
    <property type="term" value="F:GTP binding"/>
    <property type="evidence" value="ECO:0007669"/>
    <property type="project" value="UniProtKB-KW"/>
</dbReference>
<keyword evidence="2" id="KW-0547">Nucleotide-binding</keyword>
<dbReference type="SMART" id="SM00175">
    <property type="entry name" value="RAB"/>
    <property type="match status" value="1"/>
</dbReference>
<dbReference type="GO" id="GO:0003924">
    <property type="term" value="F:GTPase activity"/>
    <property type="evidence" value="ECO:0007669"/>
    <property type="project" value="InterPro"/>
</dbReference>
<evidence type="ECO:0000313" key="5">
    <source>
        <dbReference type="EMBL" id="KAG9189150.1"/>
    </source>
</evidence>
<evidence type="ECO:0000256" key="1">
    <source>
        <dbReference type="ARBA" id="ARBA00022481"/>
    </source>
</evidence>
<evidence type="ECO:0000256" key="4">
    <source>
        <dbReference type="SAM" id="MobiDB-lite"/>
    </source>
</evidence>
<dbReference type="PRINTS" id="PR00449">
    <property type="entry name" value="RASTRNSFRMNG"/>
</dbReference>
<comment type="caution">
    <text evidence="5">The sequence shown here is derived from an EMBL/GenBank/DDBJ whole genome shotgun (WGS) entry which is preliminary data.</text>
</comment>
<dbReference type="NCBIfam" id="TIGR00231">
    <property type="entry name" value="small_GTP"/>
    <property type="match status" value="1"/>
</dbReference>
<dbReference type="InterPro" id="IPR001806">
    <property type="entry name" value="Small_GTPase"/>
</dbReference>
<dbReference type="EMBL" id="JAANER010000005">
    <property type="protein sequence ID" value="KAG9189150.1"/>
    <property type="molecule type" value="Genomic_DNA"/>
</dbReference>
<dbReference type="PROSITE" id="PS51419">
    <property type="entry name" value="RAB"/>
    <property type="match status" value="1"/>
</dbReference>
<name>A0AAD4I532_9PLEO</name>
<evidence type="ECO:0000256" key="3">
    <source>
        <dbReference type="ARBA" id="ARBA00023134"/>
    </source>
</evidence>
<dbReference type="SMART" id="SM00173">
    <property type="entry name" value="RAS"/>
    <property type="match status" value="1"/>
</dbReference>
<accession>A0AAD4I532</accession>
<dbReference type="SMART" id="SM00174">
    <property type="entry name" value="RHO"/>
    <property type="match status" value="1"/>
</dbReference>
<proteinExistence type="predicted"/>
<reference evidence="5" key="1">
    <citation type="submission" date="2021-07" db="EMBL/GenBank/DDBJ databases">
        <title>Genome Resource of American Ginseng Black Spot Pathogen Alternaria panax.</title>
        <authorList>
            <person name="Qiu C."/>
            <person name="Wang W."/>
            <person name="Liu Z."/>
        </authorList>
    </citation>
    <scope>NUCLEOTIDE SEQUENCE</scope>
    <source>
        <strain evidence="5">BNCC115425</strain>
    </source>
</reference>
<dbReference type="SUPFAM" id="SSF52540">
    <property type="entry name" value="P-loop containing nucleoside triphosphate hydrolases"/>
    <property type="match status" value="1"/>
</dbReference>
<dbReference type="Gene3D" id="3.40.50.300">
    <property type="entry name" value="P-loop containing nucleotide triphosphate hydrolases"/>
    <property type="match status" value="1"/>
</dbReference>
<keyword evidence="1" id="KW-0488">Methylation</keyword>